<protein>
    <submittedName>
        <fullName evidence="5">FCD domain-containing protein</fullName>
    </submittedName>
</protein>
<comment type="caution">
    <text evidence="5">The sequence shown here is derived from an EMBL/GenBank/DDBJ whole genome shotgun (WGS) entry which is preliminary data.</text>
</comment>
<dbReference type="PROSITE" id="PS50949">
    <property type="entry name" value="HTH_GNTR"/>
    <property type="match status" value="1"/>
</dbReference>
<dbReference type="PANTHER" id="PTHR43537:SF24">
    <property type="entry name" value="GLUCONATE OPERON TRANSCRIPTIONAL REPRESSOR"/>
    <property type="match status" value="1"/>
</dbReference>
<dbReference type="InterPro" id="IPR036388">
    <property type="entry name" value="WH-like_DNA-bd_sf"/>
</dbReference>
<dbReference type="InterPro" id="IPR036390">
    <property type="entry name" value="WH_DNA-bd_sf"/>
</dbReference>
<dbReference type="Pfam" id="PF00392">
    <property type="entry name" value="GntR"/>
    <property type="match status" value="1"/>
</dbReference>
<dbReference type="CDD" id="cd07377">
    <property type="entry name" value="WHTH_GntR"/>
    <property type="match status" value="1"/>
</dbReference>
<keyword evidence="6" id="KW-1185">Reference proteome</keyword>
<dbReference type="SUPFAM" id="SSF48008">
    <property type="entry name" value="GntR ligand-binding domain-like"/>
    <property type="match status" value="1"/>
</dbReference>
<evidence type="ECO:0000256" key="2">
    <source>
        <dbReference type="ARBA" id="ARBA00023125"/>
    </source>
</evidence>
<proteinExistence type="predicted"/>
<evidence type="ECO:0000313" key="5">
    <source>
        <dbReference type="EMBL" id="MBW8487474.1"/>
    </source>
</evidence>
<accession>A0ABS7G431</accession>
<dbReference type="PRINTS" id="PR00035">
    <property type="entry name" value="HTHGNTR"/>
</dbReference>
<reference evidence="5 6" key="1">
    <citation type="submission" date="2021-07" db="EMBL/GenBank/DDBJ databases">
        <title>Actinomadura sp. PM05-2 isolated from lichen.</title>
        <authorList>
            <person name="Somphong A."/>
            <person name="Phongsopitanun W."/>
            <person name="Tanasupawat S."/>
            <person name="Peongsungnone V."/>
        </authorList>
    </citation>
    <scope>NUCLEOTIDE SEQUENCE [LARGE SCALE GENOMIC DNA]</scope>
    <source>
        <strain evidence="5 6">PM05-2</strain>
    </source>
</reference>
<name>A0ABS7G431_9ACTN</name>
<keyword evidence="3" id="KW-0804">Transcription</keyword>
<dbReference type="PANTHER" id="PTHR43537">
    <property type="entry name" value="TRANSCRIPTIONAL REGULATOR, GNTR FAMILY"/>
    <property type="match status" value="1"/>
</dbReference>
<dbReference type="InterPro" id="IPR008920">
    <property type="entry name" value="TF_FadR/GntR_C"/>
</dbReference>
<dbReference type="Gene3D" id="1.20.120.530">
    <property type="entry name" value="GntR ligand-binding domain-like"/>
    <property type="match status" value="1"/>
</dbReference>
<dbReference type="SMART" id="SM00345">
    <property type="entry name" value="HTH_GNTR"/>
    <property type="match status" value="1"/>
</dbReference>
<dbReference type="RefSeq" id="WP_220170710.1">
    <property type="nucleotide sequence ID" value="NZ_JAIBOA010000035.1"/>
</dbReference>
<evidence type="ECO:0000313" key="6">
    <source>
        <dbReference type="Proteomes" id="UP000774570"/>
    </source>
</evidence>
<dbReference type="SMART" id="SM00895">
    <property type="entry name" value="FCD"/>
    <property type="match status" value="1"/>
</dbReference>
<evidence type="ECO:0000256" key="1">
    <source>
        <dbReference type="ARBA" id="ARBA00023015"/>
    </source>
</evidence>
<keyword evidence="2" id="KW-0238">DNA-binding</keyword>
<evidence type="ECO:0000256" key="3">
    <source>
        <dbReference type="ARBA" id="ARBA00023163"/>
    </source>
</evidence>
<evidence type="ECO:0000259" key="4">
    <source>
        <dbReference type="PROSITE" id="PS50949"/>
    </source>
</evidence>
<feature type="domain" description="HTH gntR-type" evidence="4">
    <location>
        <begin position="17"/>
        <end position="87"/>
    </location>
</feature>
<dbReference type="Gene3D" id="1.10.10.10">
    <property type="entry name" value="Winged helix-like DNA-binding domain superfamily/Winged helix DNA-binding domain"/>
    <property type="match status" value="1"/>
</dbReference>
<sequence>MGLDDPRLAVFSPVDSTARVDVVVRRLADAIALELLADGEQLPSELELAARLGVSTVTLREALVSLRHLGLVETRRGRGGGSFVRTPKPADAGALPPGLSPQELRDFGDHYAAISGAAARLAAERSLAAELAPLRRTVKEMDAAGGAAELRRLDGRFHIEVAAASQSARLTREEIALQADAGLLLWLPYGPADGAAVARRHREIFAAIASGDGEAARTLAERHILEAVERMVELRLRD</sequence>
<dbReference type="Proteomes" id="UP000774570">
    <property type="component" value="Unassembled WGS sequence"/>
</dbReference>
<organism evidence="5 6">
    <name type="scientific">Actinomadura parmotrematis</name>
    <dbReference type="NCBI Taxonomy" id="2864039"/>
    <lineage>
        <taxon>Bacteria</taxon>
        <taxon>Bacillati</taxon>
        <taxon>Actinomycetota</taxon>
        <taxon>Actinomycetes</taxon>
        <taxon>Streptosporangiales</taxon>
        <taxon>Thermomonosporaceae</taxon>
        <taxon>Actinomadura</taxon>
    </lineage>
</organism>
<dbReference type="InterPro" id="IPR011711">
    <property type="entry name" value="GntR_C"/>
</dbReference>
<keyword evidence="1" id="KW-0805">Transcription regulation</keyword>
<gene>
    <name evidence="5" type="ORF">K1Y72_34330</name>
</gene>
<dbReference type="Pfam" id="PF07729">
    <property type="entry name" value="FCD"/>
    <property type="match status" value="1"/>
</dbReference>
<dbReference type="SUPFAM" id="SSF46785">
    <property type="entry name" value="Winged helix' DNA-binding domain"/>
    <property type="match status" value="1"/>
</dbReference>
<dbReference type="EMBL" id="JAIBOA010000035">
    <property type="protein sequence ID" value="MBW8487474.1"/>
    <property type="molecule type" value="Genomic_DNA"/>
</dbReference>
<dbReference type="InterPro" id="IPR000524">
    <property type="entry name" value="Tscrpt_reg_HTH_GntR"/>
</dbReference>